<keyword evidence="1 5" id="KW-0732">Signal</keyword>
<organism evidence="7 8">
    <name type="scientific">Nephila pilipes</name>
    <name type="common">Giant wood spider</name>
    <name type="synonym">Nephila maculata</name>
    <dbReference type="NCBI Taxonomy" id="299642"/>
    <lineage>
        <taxon>Eukaryota</taxon>
        <taxon>Metazoa</taxon>
        <taxon>Ecdysozoa</taxon>
        <taxon>Arthropoda</taxon>
        <taxon>Chelicerata</taxon>
        <taxon>Arachnida</taxon>
        <taxon>Araneae</taxon>
        <taxon>Araneomorphae</taxon>
        <taxon>Entelegynae</taxon>
        <taxon>Araneoidea</taxon>
        <taxon>Nephilidae</taxon>
        <taxon>Nephila</taxon>
    </lineage>
</organism>
<dbReference type="InterPro" id="IPR003598">
    <property type="entry name" value="Ig_sub2"/>
</dbReference>
<evidence type="ECO:0000256" key="3">
    <source>
        <dbReference type="ARBA" id="ARBA00023157"/>
    </source>
</evidence>
<evidence type="ECO:0000256" key="1">
    <source>
        <dbReference type="ARBA" id="ARBA00022729"/>
    </source>
</evidence>
<dbReference type="InterPro" id="IPR003599">
    <property type="entry name" value="Ig_sub"/>
</dbReference>
<accession>A0A8X6QDA7</accession>
<feature type="signal peptide" evidence="5">
    <location>
        <begin position="1"/>
        <end position="20"/>
    </location>
</feature>
<evidence type="ECO:0000259" key="6">
    <source>
        <dbReference type="PROSITE" id="PS50835"/>
    </source>
</evidence>
<dbReference type="Proteomes" id="UP000887013">
    <property type="component" value="Unassembled WGS sequence"/>
</dbReference>
<dbReference type="OrthoDB" id="6428756at2759"/>
<dbReference type="InterPro" id="IPR051170">
    <property type="entry name" value="Neural/epithelial_adhesion"/>
</dbReference>
<feature type="chain" id="PRO_5036460535" evidence="5">
    <location>
        <begin position="21"/>
        <end position="216"/>
    </location>
</feature>
<keyword evidence="2" id="KW-0677">Repeat</keyword>
<dbReference type="SMART" id="SM00408">
    <property type="entry name" value="IGc2"/>
    <property type="match status" value="2"/>
</dbReference>
<evidence type="ECO:0000256" key="5">
    <source>
        <dbReference type="SAM" id="SignalP"/>
    </source>
</evidence>
<evidence type="ECO:0000256" key="2">
    <source>
        <dbReference type="ARBA" id="ARBA00022737"/>
    </source>
</evidence>
<dbReference type="AlphaFoldDB" id="A0A8X6QDA7"/>
<dbReference type="SMART" id="SM00409">
    <property type="entry name" value="IG"/>
    <property type="match status" value="2"/>
</dbReference>
<feature type="domain" description="Ig-like" evidence="6">
    <location>
        <begin position="118"/>
        <end position="208"/>
    </location>
</feature>
<name>A0A8X6QDA7_NEPPI</name>
<gene>
    <name evidence="7" type="primary">Dscaml1_0</name>
    <name evidence="7" type="ORF">NPIL_579951</name>
</gene>
<dbReference type="InterPro" id="IPR013098">
    <property type="entry name" value="Ig_I-set"/>
</dbReference>
<dbReference type="GO" id="GO:0043005">
    <property type="term" value="C:neuron projection"/>
    <property type="evidence" value="ECO:0007669"/>
    <property type="project" value="TreeGrafter"/>
</dbReference>
<proteinExistence type="predicted"/>
<dbReference type="InterPro" id="IPR013783">
    <property type="entry name" value="Ig-like_fold"/>
</dbReference>
<sequence length="216" mass="23462">MKSFLSLYTIGILFLEAVYSGDVPVVAPFMFPPALREGERGTATCTIRSGDRPLEFKWLKDGNDLIASSSVDTQSMRDSSFLVIESVTSKSSGNYTCVVSNVYGKDQFTASLTVTAPPQWLKEPKDSVSQEGESLIIECQASGVPSPIVKWTSSNSKETIPKDPMSVVRASETGSLIISKVEASMHGSYTCEADNGFGEPLKKEILISVRGEFLRN</sequence>
<dbReference type="Gene3D" id="2.60.40.10">
    <property type="entry name" value="Immunoglobulins"/>
    <property type="match status" value="2"/>
</dbReference>
<dbReference type="Pfam" id="PF07679">
    <property type="entry name" value="I-set"/>
    <property type="match status" value="1"/>
</dbReference>
<dbReference type="InterPro" id="IPR036179">
    <property type="entry name" value="Ig-like_dom_sf"/>
</dbReference>
<dbReference type="InterPro" id="IPR007110">
    <property type="entry name" value="Ig-like_dom"/>
</dbReference>
<feature type="domain" description="Ig-like" evidence="6">
    <location>
        <begin position="24"/>
        <end position="115"/>
    </location>
</feature>
<comment type="caution">
    <text evidence="7">The sequence shown here is derived from an EMBL/GenBank/DDBJ whole genome shotgun (WGS) entry which is preliminary data.</text>
</comment>
<dbReference type="PROSITE" id="PS50835">
    <property type="entry name" value="IG_LIKE"/>
    <property type="match status" value="2"/>
</dbReference>
<dbReference type="FunFam" id="2.60.40.10:FF:000333">
    <property type="entry name" value="Down syndrome cell adhesion molecule"/>
    <property type="match status" value="1"/>
</dbReference>
<dbReference type="PANTHER" id="PTHR12231">
    <property type="entry name" value="CTX-RELATED TYPE I TRANSMEMBRANE PROTEIN"/>
    <property type="match status" value="1"/>
</dbReference>
<keyword evidence="3" id="KW-1015">Disulfide bond</keyword>
<dbReference type="EMBL" id="BMAW01127312">
    <property type="protein sequence ID" value="GFU20643.1"/>
    <property type="molecule type" value="Genomic_DNA"/>
</dbReference>
<keyword evidence="8" id="KW-1185">Reference proteome</keyword>
<reference evidence="7" key="1">
    <citation type="submission" date="2020-08" db="EMBL/GenBank/DDBJ databases">
        <title>Multicomponent nature underlies the extraordinary mechanical properties of spider dragline silk.</title>
        <authorList>
            <person name="Kono N."/>
            <person name="Nakamura H."/>
            <person name="Mori M."/>
            <person name="Yoshida Y."/>
            <person name="Ohtoshi R."/>
            <person name="Malay A.D."/>
            <person name="Moran D.A.P."/>
            <person name="Tomita M."/>
            <person name="Numata K."/>
            <person name="Arakawa K."/>
        </authorList>
    </citation>
    <scope>NUCLEOTIDE SEQUENCE</scope>
</reference>
<evidence type="ECO:0000256" key="4">
    <source>
        <dbReference type="ARBA" id="ARBA00023319"/>
    </source>
</evidence>
<keyword evidence="4" id="KW-0393">Immunoglobulin domain</keyword>
<protein>
    <submittedName>
        <fullName evidence="7">Down syndrome cell adhesion molecule-like protein 1</fullName>
    </submittedName>
</protein>
<dbReference type="Pfam" id="PF13927">
    <property type="entry name" value="Ig_3"/>
    <property type="match status" value="1"/>
</dbReference>
<dbReference type="FunFam" id="2.60.40.10:FF:000032">
    <property type="entry name" value="palladin isoform X1"/>
    <property type="match status" value="1"/>
</dbReference>
<evidence type="ECO:0000313" key="7">
    <source>
        <dbReference type="EMBL" id="GFU20643.1"/>
    </source>
</evidence>
<dbReference type="SUPFAM" id="SSF48726">
    <property type="entry name" value="Immunoglobulin"/>
    <property type="match status" value="2"/>
</dbReference>
<evidence type="ECO:0000313" key="8">
    <source>
        <dbReference type="Proteomes" id="UP000887013"/>
    </source>
</evidence>
<dbReference type="PANTHER" id="PTHR12231:SF253">
    <property type="entry name" value="DPR-INTERACTING PROTEIN ETA, ISOFORM B-RELATED"/>
    <property type="match status" value="1"/>
</dbReference>